<sequence length="247" mass="27946">MVSLIFLTWFSLSLGAKEVVICADNWCPYNCEPSSSNPGFMVEIVRESFRLFGSGEKVVYKLLPWTRAMKEARAGTIDGIIGAIDSESVGLHTPSLEQGMMSAQFFTHSKKMWKFSNTSQLKNSKKRVGAVKGYDFDSHIAKFFKENPAQIQYSHGEEALPKLINILRHQRIDTIIEDQAVFWNKVKELKISKNTFRSAGPVGPTKKLYVAFHNKSHAKIVAKGMVALRKSGELKKILKKYNLVDWK</sequence>
<gene>
    <name evidence="1" type="ORF">A9Q84_00700</name>
</gene>
<dbReference type="AlphaFoldDB" id="A0A1Y5FBI7"/>
<organism evidence="1 2">
    <name type="scientific">Halobacteriovorax marinus</name>
    <dbReference type="NCBI Taxonomy" id="97084"/>
    <lineage>
        <taxon>Bacteria</taxon>
        <taxon>Pseudomonadati</taxon>
        <taxon>Bdellovibrionota</taxon>
        <taxon>Bacteriovoracia</taxon>
        <taxon>Bacteriovoracales</taxon>
        <taxon>Halobacteriovoraceae</taxon>
        <taxon>Halobacteriovorax</taxon>
    </lineage>
</organism>
<comment type="caution">
    <text evidence="1">The sequence shown here is derived from an EMBL/GenBank/DDBJ whole genome shotgun (WGS) entry which is preliminary data.</text>
</comment>
<dbReference type="SUPFAM" id="SSF53850">
    <property type="entry name" value="Periplasmic binding protein-like II"/>
    <property type="match status" value="1"/>
</dbReference>
<proteinExistence type="predicted"/>
<evidence type="ECO:0000313" key="2">
    <source>
        <dbReference type="Proteomes" id="UP000196531"/>
    </source>
</evidence>
<reference evidence="2" key="1">
    <citation type="journal article" date="2017" name="Proc. Natl. Acad. Sci. U.S.A.">
        <title>Simulation of Deepwater Horizon oil plume reveals substrate specialization within a complex community of hydrocarbon-degraders.</title>
        <authorList>
            <person name="Hu P."/>
            <person name="Dubinsky E.A."/>
            <person name="Probst A.J."/>
            <person name="Wang J."/>
            <person name="Sieber C.M.K."/>
            <person name="Tom L.M."/>
            <person name="Gardinali P."/>
            <person name="Banfield J.F."/>
            <person name="Atlas R.M."/>
            <person name="Andersen G.L."/>
        </authorList>
    </citation>
    <scope>NUCLEOTIDE SEQUENCE [LARGE SCALE GENOMIC DNA]</scope>
</reference>
<dbReference type="EMBL" id="MAAO01000002">
    <property type="protein sequence ID" value="OUR99572.1"/>
    <property type="molecule type" value="Genomic_DNA"/>
</dbReference>
<dbReference type="Proteomes" id="UP000196531">
    <property type="component" value="Unassembled WGS sequence"/>
</dbReference>
<dbReference type="Gene3D" id="3.40.190.10">
    <property type="entry name" value="Periplasmic binding protein-like II"/>
    <property type="match status" value="2"/>
</dbReference>
<accession>A0A1Y5FBI7</accession>
<evidence type="ECO:0000313" key="1">
    <source>
        <dbReference type="EMBL" id="OUR99572.1"/>
    </source>
</evidence>
<protein>
    <submittedName>
        <fullName evidence="1">Uncharacterized protein</fullName>
    </submittedName>
</protein>
<name>A0A1Y5FBI7_9BACT</name>
<dbReference type="PANTHER" id="PTHR35936:SF25">
    <property type="entry name" value="ABC TRANSPORTER SUBSTRATE-BINDING PROTEIN"/>
    <property type="match status" value="1"/>
</dbReference>
<dbReference type="PANTHER" id="PTHR35936">
    <property type="entry name" value="MEMBRANE-BOUND LYTIC MUREIN TRANSGLYCOSYLASE F"/>
    <property type="match status" value="1"/>
</dbReference>